<evidence type="ECO:0000313" key="6">
    <source>
        <dbReference type="EMBL" id="XAE44278.1"/>
    </source>
</evidence>
<organism evidence="6 7">
    <name type="scientific">Nguyenibacter vanlangensis</name>
    <dbReference type="NCBI Taxonomy" id="1216886"/>
    <lineage>
        <taxon>Bacteria</taxon>
        <taxon>Pseudomonadati</taxon>
        <taxon>Pseudomonadota</taxon>
        <taxon>Alphaproteobacteria</taxon>
        <taxon>Acetobacterales</taxon>
        <taxon>Acetobacteraceae</taxon>
        <taxon>Nguyenibacter</taxon>
    </lineage>
</organism>
<keyword evidence="7" id="KW-1185">Reference proteome</keyword>
<dbReference type="PANTHER" id="PTHR30055">
    <property type="entry name" value="HTH-TYPE TRANSCRIPTIONAL REGULATOR RUTR"/>
    <property type="match status" value="1"/>
</dbReference>
<dbReference type="PROSITE" id="PS50977">
    <property type="entry name" value="HTH_TETR_2"/>
    <property type="match status" value="1"/>
</dbReference>
<dbReference type="InterPro" id="IPR011075">
    <property type="entry name" value="TetR_C"/>
</dbReference>
<dbReference type="Proteomes" id="UP001449795">
    <property type="component" value="Chromosome"/>
</dbReference>
<dbReference type="SUPFAM" id="SSF46689">
    <property type="entry name" value="Homeodomain-like"/>
    <property type="match status" value="1"/>
</dbReference>
<name>A0ABZ3D9I4_9PROT</name>
<gene>
    <name evidence="6" type="ORF">AAC691_07570</name>
</gene>
<evidence type="ECO:0000256" key="1">
    <source>
        <dbReference type="ARBA" id="ARBA00023015"/>
    </source>
</evidence>
<dbReference type="Pfam" id="PF16925">
    <property type="entry name" value="TetR_C_13"/>
    <property type="match status" value="1"/>
</dbReference>
<keyword evidence="2 4" id="KW-0238">DNA-binding</keyword>
<evidence type="ECO:0000256" key="3">
    <source>
        <dbReference type="ARBA" id="ARBA00023163"/>
    </source>
</evidence>
<dbReference type="SUPFAM" id="SSF48498">
    <property type="entry name" value="Tetracyclin repressor-like, C-terminal domain"/>
    <property type="match status" value="1"/>
</dbReference>
<dbReference type="PANTHER" id="PTHR30055:SF200">
    <property type="entry name" value="HTH-TYPE TRANSCRIPTIONAL REPRESSOR BDCR"/>
    <property type="match status" value="1"/>
</dbReference>
<dbReference type="InterPro" id="IPR009057">
    <property type="entry name" value="Homeodomain-like_sf"/>
</dbReference>
<keyword evidence="1" id="KW-0805">Transcription regulation</keyword>
<dbReference type="RefSeq" id="WP_342629560.1">
    <property type="nucleotide sequence ID" value="NZ_CP152276.1"/>
</dbReference>
<evidence type="ECO:0000313" key="7">
    <source>
        <dbReference type="Proteomes" id="UP001449795"/>
    </source>
</evidence>
<evidence type="ECO:0000256" key="4">
    <source>
        <dbReference type="PROSITE-ProRule" id="PRU00335"/>
    </source>
</evidence>
<sequence length="206" mass="23009">MLQSQVEIRRRRPDNHALLLDTADTLFARSGFHDVSVEDIAREAKVTKSTLYRHFGGKENLVTEVLENRIVQIEASLAAAVNARQDPRDRLKAVFDWHTAWFAQPDFAGCMFPLAAREYKGEHPEIIRLSEVQKLSLRNAVRALVEAIGVPESRSEHLARQIICLLDGAVVSAQLLGEKDAADIAWNMTETALSAELVPPRSTTGW</sequence>
<evidence type="ECO:0000256" key="2">
    <source>
        <dbReference type="ARBA" id="ARBA00023125"/>
    </source>
</evidence>
<dbReference type="InterPro" id="IPR050109">
    <property type="entry name" value="HTH-type_TetR-like_transc_reg"/>
</dbReference>
<protein>
    <submittedName>
        <fullName evidence="6">TetR/AcrR family transcriptional regulator</fullName>
    </submittedName>
</protein>
<reference evidence="6 7" key="1">
    <citation type="submission" date="2024-04" db="EMBL/GenBank/DDBJ databases">
        <title>Complete genome sequence of Nguyenibacter vanlangesis HBCM-1154, a strain capable of nitrogen fixation, IAA production, and phosphorus solubilization isolated from sugarcane soil.</title>
        <authorList>
            <person name="MY HANH P."/>
        </authorList>
    </citation>
    <scope>NUCLEOTIDE SEQUENCE [LARGE SCALE GENOMIC DNA]</scope>
    <source>
        <strain evidence="6 7">HBCM 1154</strain>
    </source>
</reference>
<keyword evidence="3" id="KW-0804">Transcription</keyword>
<evidence type="ECO:0000259" key="5">
    <source>
        <dbReference type="PROSITE" id="PS50977"/>
    </source>
</evidence>
<dbReference type="Gene3D" id="1.10.357.10">
    <property type="entry name" value="Tetracycline Repressor, domain 2"/>
    <property type="match status" value="1"/>
</dbReference>
<dbReference type="InterPro" id="IPR001647">
    <property type="entry name" value="HTH_TetR"/>
</dbReference>
<feature type="domain" description="HTH tetR-type" evidence="5">
    <location>
        <begin position="13"/>
        <end position="73"/>
    </location>
</feature>
<accession>A0ABZ3D9I4</accession>
<feature type="DNA-binding region" description="H-T-H motif" evidence="4">
    <location>
        <begin position="36"/>
        <end position="55"/>
    </location>
</feature>
<proteinExistence type="predicted"/>
<dbReference type="PRINTS" id="PR00455">
    <property type="entry name" value="HTHTETR"/>
</dbReference>
<dbReference type="Pfam" id="PF00440">
    <property type="entry name" value="TetR_N"/>
    <property type="match status" value="1"/>
</dbReference>
<dbReference type="EMBL" id="CP152276">
    <property type="protein sequence ID" value="XAE44278.1"/>
    <property type="molecule type" value="Genomic_DNA"/>
</dbReference>
<dbReference type="InterPro" id="IPR036271">
    <property type="entry name" value="Tet_transcr_reg_TetR-rel_C_sf"/>
</dbReference>